<evidence type="ECO:0000313" key="2">
    <source>
        <dbReference type="EMBL" id="MBD8893223.1"/>
    </source>
</evidence>
<keyword evidence="1" id="KW-0812">Transmembrane</keyword>
<gene>
    <name evidence="2" type="ORF">IG616_16895</name>
</gene>
<accession>A0ABR9CR13</accession>
<keyword evidence="1" id="KW-0472">Membrane</keyword>
<feature type="transmembrane region" description="Helical" evidence="1">
    <location>
        <begin position="78"/>
        <end position="98"/>
    </location>
</feature>
<dbReference type="RefSeq" id="WP_192149339.1">
    <property type="nucleotide sequence ID" value="NZ_JACYXI010000011.1"/>
</dbReference>
<organism evidence="2 3">
    <name type="scientific">Roseibium litorale</name>
    <dbReference type="NCBI Taxonomy" id="2803841"/>
    <lineage>
        <taxon>Bacteria</taxon>
        <taxon>Pseudomonadati</taxon>
        <taxon>Pseudomonadota</taxon>
        <taxon>Alphaproteobacteria</taxon>
        <taxon>Hyphomicrobiales</taxon>
        <taxon>Stappiaceae</taxon>
        <taxon>Roseibium</taxon>
    </lineage>
</organism>
<keyword evidence="3" id="KW-1185">Reference proteome</keyword>
<sequence length="116" mass="12988">MAEIIAIGFFLLCVITLGVSFVLAILTIGNINAEIQNEVTRRFGPGVPIRDMRRSAVTTEQMGLLFLGKWQPKLGRRLLWTGMGCILSFIAIWVFSAVNNHYLWAPALKAQFRGIH</sequence>
<evidence type="ECO:0000313" key="3">
    <source>
        <dbReference type="Proteomes" id="UP000632063"/>
    </source>
</evidence>
<protein>
    <submittedName>
        <fullName evidence="2">Uncharacterized protein</fullName>
    </submittedName>
</protein>
<reference evidence="3" key="1">
    <citation type="submission" date="2020-09" db="EMBL/GenBank/DDBJ databases">
        <title>The genome sequence of strain Labrenzia suaedae 4C16A.</title>
        <authorList>
            <person name="Liu Y."/>
        </authorList>
    </citation>
    <scope>NUCLEOTIDE SEQUENCE [LARGE SCALE GENOMIC DNA]</scope>
    <source>
        <strain evidence="3">4C16A</strain>
    </source>
</reference>
<feature type="transmembrane region" description="Helical" evidence="1">
    <location>
        <begin position="6"/>
        <end position="28"/>
    </location>
</feature>
<dbReference type="EMBL" id="JACYXI010000011">
    <property type="protein sequence ID" value="MBD8893223.1"/>
    <property type="molecule type" value="Genomic_DNA"/>
</dbReference>
<name>A0ABR9CR13_9HYPH</name>
<reference evidence="2 3" key="2">
    <citation type="journal article" date="2021" name="Int. J. Syst. Evol. Microbiol.">
        <title>Roseibium litorale sp. nov., isolated from a tidal flat sediment and proposal for the reclassification of Labrenzia polysiphoniae as Roseibium polysiphoniae comb. nov.</title>
        <authorList>
            <person name="Liu Y."/>
            <person name="Pei T."/>
            <person name="Du J."/>
            <person name="Chao M."/>
            <person name="Deng M.R."/>
            <person name="Zhu H."/>
        </authorList>
    </citation>
    <scope>NUCLEOTIDE SEQUENCE [LARGE SCALE GENOMIC DNA]</scope>
    <source>
        <strain evidence="2 3">4C16A</strain>
    </source>
</reference>
<comment type="caution">
    <text evidence="2">The sequence shown here is derived from an EMBL/GenBank/DDBJ whole genome shotgun (WGS) entry which is preliminary data.</text>
</comment>
<dbReference type="Proteomes" id="UP000632063">
    <property type="component" value="Unassembled WGS sequence"/>
</dbReference>
<keyword evidence="1" id="KW-1133">Transmembrane helix</keyword>
<proteinExistence type="predicted"/>
<evidence type="ECO:0000256" key="1">
    <source>
        <dbReference type="SAM" id="Phobius"/>
    </source>
</evidence>